<dbReference type="PRINTS" id="PR00081">
    <property type="entry name" value="GDHRDH"/>
</dbReference>
<dbReference type="Proteomes" id="UP001153069">
    <property type="component" value="Unassembled WGS sequence"/>
</dbReference>
<gene>
    <name evidence="3" type="ORF">SEMRO_1086_G239690.1</name>
</gene>
<dbReference type="GO" id="GO:0016491">
    <property type="term" value="F:oxidoreductase activity"/>
    <property type="evidence" value="ECO:0007669"/>
    <property type="project" value="UniProtKB-KW"/>
</dbReference>
<dbReference type="AlphaFoldDB" id="A0A9N8EGD6"/>
<comment type="similarity">
    <text evidence="1">Belongs to the short-chain dehydrogenases/reductases (SDR) family.</text>
</comment>
<dbReference type="InterPro" id="IPR002347">
    <property type="entry name" value="SDR_fam"/>
</dbReference>
<dbReference type="PANTHER" id="PTHR24320:SF152">
    <property type="entry name" value="SHORT-CHAIN DEHYDROGENASE_REDUCTASE FAMILY PROTEIN"/>
    <property type="match status" value="1"/>
</dbReference>
<comment type="caution">
    <text evidence="3">The sequence shown here is derived from an EMBL/GenBank/DDBJ whole genome shotgun (WGS) entry which is preliminary data.</text>
</comment>
<dbReference type="SUPFAM" id="SSF51735">
    <property type="entry name" value="NAD(P)-binding Rossmann-fold domains"/>
    <property type="match status" value="1"/>
</dbReference>
<dbReference type="EMBL" id="CAICTM010001084">
    <property type="protein sequence ID" value="CAB9520248.1"/>
    <property type="molecule type" value="Genomic_DNA"/>
</dbReference>
<name>A0A9N8EGD6_9STRA</name>
<dbReference type="Pfam" id="PF00106">
    <property type="entry name" value="adh_short"/>
    <property type="match status" value="1"/>
</dbReference>
<accession>A0A9N8EGD6</accession>
<protein>
    <submittedName>
        <fullName evidence="3">Short chain dehydrogenase</fullName>
    </submittedName>
</protein>
<reference evidence="3" key="1">
    <citation type="submission" date="2020-06" db="EMBL/GenBank/DDBJ databases">
        <authorList>
            <consortium name="Plant Systems Biology data submission"/>
        </authorList>
    </citation>
    <scope>NUCLEOTIDE SEQUENCE</scope>
    <source>
        <strain evidence="3">D6</strain>
    </source>
</reference>
<keyword evidence="2" id="KW-0560">Oxidoreductase</keyword>
<evidence type="ECO:0000256" key="1">
    <source>
        <dbReference type="ARBA" id="ARBA00006484"/>
    </source>
</evidence>
<dbReference type="OrthoDB" id="45918at2759"/>
<dbReference type="PANTHER" id="PTHR24320">
    <property type="entry name" value="RETINOL DEHYDROGENASE"/>
    <property type="match status" value="1"/>
</dbReference>
<evidence type="ECO:0000313" key="3">
    <source>
        <dbReference type="EMBL" id="CAB9520248.1"/>
    </source>
</evidence>
<dbReference type="InterPro" id="IPR036291">
    <property type="entry name" value="NAD(P)-bd_dom_sf"/>
</dbReference>
<evidence type="ECO:0000313" key="4">
    <source>
        <dbReference type="Proteomes" id="UP001153069"/>
    </source>
</evidence>
<sequence>MIAAAPKSVLITGANSGLGLECARQLALLNVERIVIGCRSEAKGKQAQEDLKQAMAKAGKADKSNKTKFEVLLMDLSDIASVKKAVATLATPVESLVMNAGGLGGGNPGNLTKNVVSMTVATNLLGHVVLFDGLVQANKLTKSAIYAGSEAARGEWRMMLPSTKVKSGSKQEFQSMCDGSFYGTKSQDLSITYAGTKFLAALWVGAVARAHPNLRVVTVSPGHTAGTGIFEPEGLPVVAKFLMKNLVLPLQYLFGMAQSKETSAKRYVDVLFDSTGTTYPSGTFFASKRGLTGPIADQSTYYNKVFSNQTYQDNASDAIRSFIDV</sequence>
<proteinExistence type="inferred from homology"/>
<evidence type="ECO:0000256" key="2">
    <source>
        <dbReference type="ARBA" id="ARBA00023002"/>
    </source>
</evidence>
<organism evidence="3 4">
    <name type="scientific">Seminavis robusta</name>
    <dbReference type="NCBI Taxonomy" id="568900"/>
    <lineage>
        <taxon>Eukaryota</taxon>
        <taxon>Sar</taxon>
        <taxon>Stramenopiles</taxon>
        <taxon>Ochrophyta</taxon>
        <taxon>Bacillariophyta</taxon>
        <taxon>Bacillariophyceae</taxon>
        <taxon>Bacillariophycidae</taxon>
        <taxon>Naviculales</taxon>
        <taxon>Naviculaceae</taxon>
        <taxon>Seminavis</taxon>
    </lineage>
</organism>
<keyword evidence="4" id="KW-1185">Reference proteome</keyword>
<dbReference type="Gene3D" id="3.40.50.720">
    <property type="entry name" value="NAD(P)-binding Rossmann-like Domain"/>
    <property type="match status" value="1"/>
</dbReference>